<gene>
    <name evidence="2" type="ORF">FOE67_26535</name>
</gene>
<name>A0A7W3T907_9ACTN</name>
<comment type="caution">
    <text evidence="2">The sequence shown here is derived from an EMBL/GenBank/DDBJ whole genome shotgun (WGS) entry which is preliminary data.</text>
</comment>
<evidence type="ECO:0000256" key="1">
    <source>
        <dbReference type="SAM" id="MobiDB-lite"/>
    </source>
</evidence>
<dbReference type="Proteomes" id="UP000530234">
    <property type="component" value="Unassembled WGS sequence"/>
</dbReference>
<evidence type="ECO:0000313" key="2">
    <source>
        <dbReference type="EMBL" id="MBB0232951.1"/>
    </source>
</evidence>
<evidence type="ECO:0000313" key="3">
    <source>
        <dbReference type="Proteomes" id="UP000530234"/>
    </source>
</evidence>
<proteinExistence type="predicted"/>
<keyword evidence="3" id="KW-1185">Reference proteome</keyword>
<feature type="region of interest" description="Disordered" evidence="1">
    <location>
        <begin position="132"/>
        <end position="204"/>
    </location>
</feature>
<feature type="compositionally biased region" description="Basic and acidic residues" evidence="1">
    <location>
        <begin position="132"/>
        <end position="157"/>
    </location>
</feature>
<dbReference type="AlphaFoldDB" id="A0A7W3T907"/>
<sequence length="204" mass="21563">MPGELLALHRELGAIGESYRIAEQDVLVRRVRAAVLAGRLVTIRARLTALRNEVGGIARAQYRSGTPGAGATGGDASAALYLLLAGTDPAEALEREATLRRIGEGAAVRIERLEELERRAVALAARARAELDAGQVEAERRRERRSEVRRRLDELREPAAAGAEAEPSAGEEPPASPDAGDAAEAANPRNGPNARDTAAAPDRG</sequence>
<reference evidence="3" key="1">
    <citation type="submission" date="2019-10" db="EMBL/GenBank/DDBJ databases">
        <title>Streptomyces sp. nov., a novel actinobacterium isolated from alkaline environment.</title>
        <authorList>
            <person name="Golinska P."/>
        </authorList>
    </citation>
    <scope>NUCLEOTIDE SEQUENCE [LARGE SCALE GENOMIC DNA]</scope>
    <source>
        <strain evidence="3">DSM 42108</strain>
    </source>
</reference>
<protein>
    <submittedName>
        <fullName evidence="2">Uncharacterized protein</fullName>
    </submittedName>
</protein>
<dbReference type="EMBL" id="VKHS01001329">
    <property type="protein sequence ID" value="MBB0232951.1"/>
    <property type="molecule type" value="Genomic_DNA"/>
</dbReference>
<accession>A0A7W3T907</accession>
<feature type="compositionally biased region" description="Low complexity" evidence="1">
    <location>
        <begin position="158"/>
        <end position="186"/>
    </location>
</feature>
<organism evidence="2 3">
    <name type="scientific">Streptomyces calidiresistens</name>
    <dbReference type="NCBI Taxonomy" id="1485586"/>
    <lineage>
        <taxon>Bacteria</taxon>
        <taxon>Bacillati</taxon>
        <taxon>Actinomycetota</taxon>
        <taxon>Actinomycetes</taxon>
        <taxon>Kitasatosporales</taxon>
        <taxon>Streptomycetaceae</taxon>
        <taxon>Streptomyces</taxon>
    </lineage>
</organism>